<dbReference type="Gene3D" id="1.10.10.10">
    <property type="entry name" value="Winged helix-like DNA-binding domain superfamily/Winged helix DNA-binding domain"/>
    <property type="match status" value="1"/>
</dbReference>
<dbReference type="EMBL" id="CP042905">
    <property type="protein sequence ID" value="QEE17196.1"/>
    <property type="molecule type" value="Genomic_DNA"/>
</dbReference>
<dbReference type="SUPFAM" id="SSF46785">
    <property type="entry name" value="Winged helix' DNA-binding domain"/>
    <property type="match status" value="1"/>
</dbReference>
<organism evidence="2 3">
    <name type="scientific">Promethearchaeum syntrophicum</name>
    <dbReference type="NCBI Taxonomy" id="2594042"/>
    <lineage>
        <taxon>Archaea</taxon>
        <taxon>Promethearchaeati</taxon>
        <taxon>Promethearchaeota</taxon>
        <taxon>Promethearchaeia</taxon>
        <taxon>Promethearchaeales</taxon>
        <taxon>Promethearchaeaceae</taxon>
        <taxon>Promethearchaeum</taxon>
    </lineage>
</organism>
<sequence length="163" mass="18554">MAQSEYVAHDGEISSALSQILVNEQVTRIFLFLRTQKTPVGVREIKRGVDFTSVGSTHWHIQKLLEKGAIEKLQGSKYRIHQKYAEIRQVPLKVVMNHYIIGNKFVPSVFFLIFLIGNTLISEGVIILLGLWNFGLILAILSLVLVMVLSIRFYRQITRGKDS</sequence>
<reference evidence="2 3" key="1">
    <citation type="journal article" date="2020" name="Nature">
        <title>Isolation of an archaeon at the prokaryote-eukaryote interface.</title>
        <authorList>
            <person name="Imachi H."/>
            <person name="Nobu M.K."/>
            <person name="Nakahara N."/>
            <person name="Morono Y."/>
            <person name="Ogawara M."/>
            <person name="Takaki Y."/>
            <person name="Takano Y."/>
            <person name="Uematsu K."/>
            <person name="Ikuta T."/>
            <person name="Ito M."/>
            <person name="Matsui Y."/>
            <person name="Miyazaki M."/>
            <person name="Murata K."/>
            <person name="Saito Y."/>
            <person name="Sakai S."/>
            <person name="Song C."/>
            <person name="Tasumi E."/>
            <person name="Yamanaka Y."/>
            <person name="Yamaguchi T."/>
            <person name="Kamagata Y."/>
            <person name="Tamaki H."/>
            <person name="Takai K."/>
        </authorList>
    </citation>
    <scope>NUCLEOTIDE SEQUENCE [LARGE SCALE GENOMIC DNA]</scope>
    <source>
        <strain evidence="2 3">MK-D1</strain>
    </source>
</reference>
<keyword evidence="1" id="KW-0472">Membrane</keyword>
<keyword evidence="1" id="KW-0812">Transmembrane</keyword>
<gene>
    <name evidence="2" type="ORF">DSAG12_03028</name>
</gene>
<accession>A0A5B9DEM3</accession>
<keyword evidence="1" id="KW-1133">Transmembrane helix</keyword>
<evidence type="ECO:0008006" key="4">
    <source>
        <dbReference type="Google" id="ProtNLM"/>
    </source>
</evidence>
<feature type="transmembrane region" description="Helical" evidence="1">
    <location>
        <begin position="105"/>
        <end position="128"/>
    </location>
</feature>
<dbReference type="KEGG" id="psyt:DSAG12_03028"/>
<dbReference type="InterPro" id="IPR036390">
    <property type="entry name" value="WH_DNA-bd_sf"/>
</dbReference>
<dbReference type="AlphaFoldDB" id="A0A5B9DEM3"/>
<dbReference type="Proteomes" id="UP000321408">
    <property type="component" value="Chromosome"/>
</dbReference>
<proteinExistence type="predicted"/>
<feature type="transmembrane region" description="Helical" evidence="1">
    <location>
        <begin position="134"/>
        <end position="154"/>
    </location>
</feature>
<reference evidence="2 3" key="2">
    <citation type="journal article" date="2024" name="Int. J. Syst. Evol. Microbiol.">
        <title>Promethearchaeum syntrophicum gen. nov., sp. nov., an anaerobic, obligately syntrophic archaeon, the first isolate of the lineage 'Asgard' archaea, and proposal of the new archaeal phylum Promethearchaeota phyl. nov. and kingdom Promethearchaeati regn. nov.</title>
        <authorList>
            <person name="Imachi H."/>
            <person name="Nobu M.K."/>
            <person name="Kato S."/>
            <person name="Takaki Y."/>
            <person name="Miyazaki M."/>
            <person name="Miyata M."/>
            <person name="Ogawara M."/>
            <person name="Saito Y."/>
            <person name="Sakai S."/>
            <person name="Tahara Y.O."/>
            <person name="Takano Y."/>
            <person name="Tasumi E."/>
            <person name="Uematsu K."/>
            <person name="Yoshimura T."/>
            <person name="Itoh T."/>
            <person name="Ohkuma M."/>
            <person name="Takai K."/>
        </authorList>
    </citation>
    <scope>NUCLEOTIDE SEQUENCE [LARGE SCALE GENOMIC DNA]</scope>
    <source>
        <strain evidence="2 3">MK-D1</strain>
    </source>
</reference>
<evidence type="ECO:0000313" key="3">
    <source>
        <dbReference type="Proteomes" id="UP000321408"/>
    </source>
</evidence>
<keyword evidence="3" id="KW-1185">Reference proteome</keyword>
<evidence type="ECO:0000256" key="1">
    <source>
        <dbReference type="SAM" id="Phobius"/>
    </source>
</evidence>
<evidence type="ECO:0000313" key="2">
    <source>
        <dbReference type="EMBL" id="QEE17196.1"/>
    </source>
</evidence>
<dbReference type="RefSeq" id="WP_147664104.1">
    <property type="nucleotide sequence ID" value="NZ_CP042905.2"/>
</dbReference>
<dbReference type="GeneID" id="41331001"/>
<name>A0A5B9DEM3_9ARCH</name>
<dbReference type="InterPro" id="IPR036388">
    <property type="entry name" value="WH-like_DNA-bd_sf"/>
</dbReference>
<protein>
    <recommendedName>
        <fullName evidence="4">Helix-turn-helix domain protein</fullName>
    </recommendedName>
</protein>